<feature type="transmembrane region" description="Helical" evidence="1">
    <location>
        <begin position="653"/>
        <end position="673"/>
    </location>
</feature>
<evidence type="ECO:0000256" key="1">
    <source>
        <dbReference type="SAM" id="Phobius"/>
    </source>
</evidence>
<protein>
    <submittedName>
        <fullName evidence="2">Uncharacterized protein</fullName>
    </submittedName>
</protein>
<reference evidence="2" key="1">
    <citation type="submission" date="2018-06" db="EMBL/GenBank/DDBJ databases">
        <authorList>
            <person name="Zhirakovskaya E."/>
        </authorList>
    </citation>
    <scope>NUCLEOTIDE SEQUENCE</scope>
</reference>
<feature type="transmembrane region" description="Helical" evidence="1">
    <location>
        <begin position="753"/>
        <end position="770"/>
    </location>
</feature>
<keyword evidence="1" id="KW-1133">Transmembrane helix</keyword>
<proteinExistence type="predicted"/>
<dbReference type="EMBL" id="UOFN01000079">
    <property type="protein sequence ID" value="VAW77575.1"/>
    <property type="molecule type" value="Genomic_DNA"/>
</dbReference>
<organism evidence="2">
    <name type="scientific">hydrothermal vent metagenome</name>
    <dbReference type="NCBI Taxonomy" id="652676"/>
    <lineage>
        <taxon>unclassified sequences</taxon>
        <taxon>metagenomes</taxon>
        <taxon>ecological metagenomes</taxon>
    </lineage>
</organism>
<feature type="transmembrane region" description="Helical" evidence="1">
    <location>
        <begin position="716"/>
        <end position="733"/>
    </location>
</feature>
<dbReference type="AlphaFoldDB" id="A0A3B0Y9T5"/>
<keyword evidence="1" id="KW-0812">Transmembrane</keyword>
<sequence length="771" mass="87647">MGKIITLRSWAIRLLILFALVSLAYFFAFRDTRPVLSIGYISSPTPNSSFNKLNIRLIERAISRINTSRTDIRLELLRVESLERHVPDDEQGNTTELYQLFNDRNDVLFVIDNSWGQHISAAANTIRNSGIPVIFLNGDKGNSDVGPRTVFIGSGDRVPADILSFISKILEEDQVIFLSEHSYPLGKMFSDLAPGYGVNIEGSRTCHFDLDLSCKNEEDLKLGFGEGINAVNFIDTKISENPDKTGRSPLILLNAHVAASIKLLDALESQGQLDGRYNVIAPPFVLGAVEGKQYSNIRLYLQTDPMNSLSYTMYQELENLETLSQSPNRQLFVNRIDLTEKLIMLALDREMISRLYPGWDKNENSPQTKLKQYRQQATDLFRLMSLPGETGKPQKTVLGDRIEYFDAEHRLVGRGNFDIIQGRERVSFPRQLNARGDIIPNHIVRITDLDISSINQRDETFNANFSLLIHSPCNIYPSPESKPGENCEQNSSEYRQIEQIGDRSHGALGILAESIRFKNMKNLNSITPLAFEKEILGKEQRYTYIFRISGEFFSPFNFRDYPFDEQELIISAQMTKSPERMRVSIDSNSQYSERTDLLNQERIQGWDLRQPFFTRDSIVSWFPQYGLRDLGLRSEMFQTFNLRVPIRRLAFKPVLLVILPLLMIGIAAVSILYISKLTFEGAGEVSVVIFLTLITYSLTLPDIIPSIEEASRTNALFILNFILVVSQFLYIVYLNSRFSSNFRECCQTHQTGIAVTVTVIYLSIFIAVLGS</sequence>
<gene>
    <name evidence="2" type="ORF">MNBD_GAMMA15-1005</name>
</gene>
<accession>A0A3B0Y9T5</accession>
<name>A0A3B0Y9T5_9ZZZZ</name>
<feature type="transmembrane region" description="Helical" evidence="1">
    <location>
        <begin position="12"/>
        <end position="29"/>
    </location>
</feature>
<keyword evidence="1" id="KW-0472">Membrane</keyword>
<evidence type="ECO:0000313" key="2">
    <source>
        <dbReference type="EMBL" id="VAW77575.1"/>
    </source>
</evidence>
<feature type="transmembrane region" description="Helical" evidence="1">
    <location>
        <begin position="685"/>
        <end position="704"/>
    </location>
</feature>